<evidence type="ECO:0000313" key="5">
    <source>
        <dbReference type="Proteomes" id="UP001209878"/>
    </source>
</evidence>
<evidence type="ECO:0000313" key="4">
    <source>
        <dbReference type="EMBL" id="KAK2175392.1"/>
    </source>
</evidence>
<evidence type="ECO:0000256" key="1">
    <source>
        <dbReference type="ARBA" id="ARBA00022737"/>
    </source>
</evidence>
<evidence type="ECO:0000256" key="3">
    <source>
        <dbReference type="PROSITE-ProRule" id="PRU00023"/>
    </source>
</evidence>
<organism evidence="4 5">
    <name type="scientific">Ridgeia piscesae</name>
    <name type="common">Tubeworm</name>
    <dbReference type="NCBI Taxonomy" id="27915"/>
    <lineage>
        <taxon>Eukaryota</taxon>
        <taxon>Metazoa</taxon>
        <taxon>Spiralia</taxon>
        <taxon>Lophotrochozoa</taxon>
        <taxon>Annelida</taxon>
        <taxon>Polychaeta</taxon>
        <taxon>Sedentaria</taxon>
        <taxon>Canalipalpata</taxon>
        <taxon>Sabellida</taxon>
        <taxon>Siboglinidae</taxon>
        <taxon>Ridgeia</taxon>
    </lineage>
</organism>
<feature type="repeat" description="ANK" evidence="3">
    <location>
        <begin position="24"/>
        <end position="56"/>
    </location>
</feature>
<comment type="caution">
    <text evidence="4">The sequence shown here is derived from an EMBL/GenBank/DDBJ whole genome shotgun (WGS) entry which is preliminary data.</text>
</comment>
<dbReference type="AlphaFoldDB" id="A0AAD9KQ16"/>
<dbReference type="PANTHER" id="PTHR24171:SF9">
    <property type="entry name" value="ANKYRIN REPEAT DOMAIN-CONTAINING PROTEIN 39"/>
    <property type="match status" value="1"/>
</dbReference>
<reference evidence="4" key="1">
    <citation type="journal article" date="2023" name="Mol. Biol. Evol.">
        <title>Third-Generation Sequencing Reveals the Adaptive Role of the Epigenome in Three Deep-Sea Polychaetes.</title>
        <authorList>
            <person name="Perez M."/>
            <person name="Aroh O."/>
            <person name="Sun Y."/>
            <person name="Lan Y."/>
            <person name="Juniper S.K."/>
            <person name="Young C.R."/>
            <person name="Angers B."/>
            <person name="Qian P.Y."/>
        </authorList>
    </citation>
    <scope>NUCLEOTIDE SEQUENCE</scope>
    <source>
        <strain evidence="4">R07B-5</strain>
    </source>
</reference>
<evidence type="ECO:0000256" key="2">
    <source>
        <dbReference type="ARBA" id="ARBA00023043"/>
    </source>
</evidence>
<dbReference type="SUPFAM" id="SSF48403">
    <property type="entry name" value="Ankyrin repeat"/>
    <property type="match status" value="1"/>
</dbReference>
<dbReference type="InterPro" id="IPR002110">
    <property type="entry name" value="Ankyrin_rpt"/>
</dbReference>
<gene>
    <name evidence="4" type="ORF">NP493_732g02037</name>
</gene>
<dbReference type="Gene3D" id="1.25.40.20">
    <property type="entry name" value="Ankyrin repeat-containing domain"/>
    <property type="match status" value="1"/>
</dbReference>
<evidence type="ECO:0008006" key="6">
    <source>
        <dbReference type="Google" id="ProtNLM"/>
    </source>
</evidence>
<dbReference type="PROSITE" id="PS50297">
    <property type="entry name" value="ANK_REP_REGION"/>
    <property type="match status" value="1"/>
</dbReference>
<dbReference type="InterPro" id="IPR036770">
    <property type="entry name" value="Ankyrin_rpt-contain_sf"/>
</dbReference>
<dbReference type="Proteomes" id="UP001209878">
    <property type="component" value="Unassembled WGS sequence"/>
</dbReference>
<dbReference type="PANTHER" id="PTHR24171">
    <property type="entry name" value="ANKYRIN REPEAT DOMAIN-CONTAINING PROTEIN 39-RELATED"/>
    <property type="match status" value="1"/>
</dbReference>
<sequence length="129" mass="14326">MRPDLRLLQELVNAGCSVNCQNAKGFTPLHRAATRGNVPVINWLLQHGADRNLPNRFGVYPADSATNAGHRDVTPLLSGDNSGRVVDIIQPHTPMRMRLAMQNPEQKLITESLKQLRGVKKKILKVMTP</sequence>
<proteinExistence type="predicted"/>
<dbReference type="SMART" id="SM00248">
    <property type="entry name" value="ANK"/>
    <property type="match status" value="1"/>
</dbReference>
<keyword evidence="5" id="KW-1185">Reference proteome</keyword>
<dbReference type="EMBL" id="JAODUO010000733">
    <property type="protein sequence ID" value="KAK2175392.1"/>
    <property type="molecule type" value="Genomic_DNA"/>
</dbReference>
<name>A0AAD9KQ16_RIDPI</name>
<keyword evidence="1" id="KW-0677">Repeat</keyword>
<accession>A0AAD9KQ16</accession>
<keyword evidence="2 3" id="KW-0040">ANK repeat</keyword>
<dbReference type="PROSITE" id="PS50088">
    <property type="entry name" value="ANK_REPEAT"/>
    <property type="match status" value="1"/>
</dbReference>
<dbReference type="Pfam" id="PF12796">
    <property type="entry name" value="Ank_2"/>
    <property type="match status" value="1"/>
</dbReference>
<protein>
    <recommendedName>
        <fullName evidence="6">Ankyrin repeat domain-containing protein</fullName>
    </recommendedName>
</protein>